<gene>
    <name evidence="2" type="ORF">KTC_51090</name>
</gene>
<dbReference type="AlphaFoldDB" id="A0A455SSB9"/>
<accession>A0A455SSB9</accession>
<dbReference type="InterPro" id="IPR044855">
    <property type="entry name" value="CoA-Trfase_III_dom3_sf"/>
</dbReference>
<proteinExistence type="predicted"/>
<evidence type="ECO:0000313" key="2">
    <source>
        <dbReference type="EMBL" id="BBH90358.1"/>
    </source>
</evidence>
<dbReference type="EMBL" id="AP019376">
    <property type="protein sequence ID" value="BBH90358.1"/>
    <property type="molecule type" value="Genomic_DNA"/>
</dbReference>
<evidence type="ECO:0000256" key="1">
    <source>
        <dbReference type="ARBA" id="ARBA00022679"/>
    </source>
</evidence>
<dbReference type="InterPro" id="IPR023606">
    <property type="entry name" value="CoA-Trfase_III_dom_1_sf"/>
</dbReference>
<name>A0A455SSB9_9CHLR</name>
<dbReference type="Gene3D" id="3.40.50.10540">
    <property type="entry name" value="Crotonobetainyl-coa:carnitine coa-transferase, domain 1"/>
    <property type="match status" value="1"/>
</dbReference>
<sequence length="402" mass="44487">MDAALADVIVVDLTRIFSGPYCTMLLADMGATVIKVEQPGKGDDTRQWGPPYAATESAYYLGLNRNKLSVELDFKRPEDKRLLLDLIQDATVLVENFRPGTLARYGLDYENLRQQNPGLIYCSISGYGQQGPYAHYPGYDFVAQAESGIMAVTGETEGEPQRAGFPAADISAGVFACISILGALHARERTGQGQYIDISLFETATSFLGNVSSNYLISGQEPQRYANTHPNIVPYQAFRAADGYIVVTCGNDTLFQKLCTLLDCPELATDERFATNPQRIRHRAELIPQLQERFQQRPGSEWLERLRAAGIPCGPINRVSEVFKHPQHKSRGFLWECEHPTAGSITLAGSPLGLTGTPPRLYKAPPLLGEDNAYLQQKGTLQEYLQRKQAPAKEIPDTEKRT</sequence>
<keyword evidence="1 2" id="KW-0808">Transferase</keyword>
<dbReference type="PANTHER" id="PTHR48207">
    <property type="entry name" value="SUCCINATE--HYDROXYMETHYLGLUTARATE COA-TRANSFERASE"/>
    <property type="match status" value="1"/>
</dbReference>
<dbReference type="SUPFAM" id="SSF89796">
    <property type="entry name" value="CoA-transferase family III (CaiB/BaiF)"/>
    <property type="match status" value="1"/>
</dbReference>
<dbReference type="InterPro" id="IPR050483">
    <property type="entry name" value="CoA-transferase_III_domain"/>
</dbReference>
<dbReference type="GO" id="GO:0008410">
    <property type="term" value="F:CoA-transferase activity"/>
    <property type="evidence" value="ECO:0007669"/>
    <property type="project" value="TreeGrafter"/>
</dbReference>
<dbReference type="Pfam" id="PF02515">
    <property type="entry name" value="CoA_transf_3"/>
    <property type="match status" value="1"/>
</dbReference>
<dbReference type="Gene3D" id="3.30.1540.10">
    <property type="entry name" value="formyl-coa transferase, domain 3"/>
    <property type="match status" value="1"/>
</dbReference>
<protein>
    <submittedName>
        <fullName evidence="2">CoA transferase</fullName>
    </submittedName>
</protein>
<organism evidence="2">
    <name type="scientific">Thermosporothrix sp. COM3</name>
    <dbReference type="NCBI Taxonomy" id="2490863"/>
    <lineage>
        <taxon>Bacteria</taxon>
        <taxon>Bacillati</taxon>
        <taxon>Chloroflexota</taxon>
        <taxon>Ktedonobacteria</taxon>
        <taxon>Ktedonobacterales</taxon>
        <taxon>Thermosporotrichaceae</taxon>
        <taxon>Thermosporothrix</taxon>
    </lineage>
</organism>
<reference evidence="2" key="1">
    <citation type="submission" date="2018-12" db="EMBL/GenBank/DDBJ databases">
        <title>Novel natural products biosynthetic potential of the class Ktedonobacteria.</title>
        <authorList>
            <person name="Zheng Y."/>
            <person name="Saitou A."/>
            <person name="Wang C.M."/>
            <person name="Toyoda A."/>
            <person name="Minakuchi Y."/>
            <person name="Sekiguchi Y."/>
            <person name="Ueda K."/>
            <person name="Takano H."/>
            <person name="Sakai Y."/>
            <person name="Yokota A."/>
            <person name="Yabe S."/>
        </authorList>
    </citation>
    <scope>NUCLEOTIDE SEQUENCE</scope>
    <source>
        <strain evidence="2">COM3</strain>
    </source>
</reference>
<dbReference type="PANTHER" id="PTHR48207:SF3">
    <property type="entry name" value="SUCCINATE--HYDROXYMETHYLGLUTARATE COA-TRANSFERASE"/>
    <property type="match status" value="1"/>
</dbReference>
<dbReference type="InterPro" id="IPR003673">
    <property type="entry name" value="CoA-Trfase_fam_III"/>
</dbReference>